<feature type="domain" description="Methyl-accepting transducer" evidence="5">
    <location>
        <begin position="270"/>
        <end position="499"/>
    </location>
</feature>
<keyword evidence="3" id="KW-0807">Transducer</keyword>
<dbReference type="PROSITE" id="PS50111">
    <property type="entry name" value="CHEMOTAXIS_TRANSDUC_2"/>
    <property type="match status" value="1"/>
</dbReference>
<dbReference type="SMART" id="SM00283">
    <property type="entry name" value="MA"/>
    <property type="match status" value="1"/>
</dbReference>
<protein>
    <submittedName>
        <fullName evidence="7">Methyl-accepting chemotaxis protein</fullName>
    </submittedName>
</protein>
<accession>A0ABW2IG26</accession>
<evidence type="ECO:0000256" key="2">
    <source>
        <dbReference type="ARBA" id="ARBA00029447"/>
    </source>
</evidence>
<evidence type="ECO:0000259" key="5">
    <source>
        <dbReference type="PROSITE" id="PS50111"/>
    </source>
</evidence>
<dbReference type="InterPro" id="IPR003660">
    <property type="entry name" value="HAMP_dom"/>
</dbReference>
<dbReference type="PROSITE" id="PS50885">
    <property type="entry name" value="HAMP"/>
    <property type="match status" value="1"/>
</dbReference>
<evidence type="ECO:0000313" key="8">
    <source>
        <dbReference type="Proteomes" id="UP001596542"/>
    </source>
</evidence>
<dbReference type="SUPFAM" id="SSF58104">
    <property type="entry name" value="Methyl-accepting chemotaxis protein (MCP) signaling domain"/>
    <property type="match status" value="1"/>
</dbReference>
<dbReference type="PANTHER" id="PTHR43531">
    <property type="entry name" value="PROTEIN ICFG"/>
    <property type="match status" value="1"/>
</dbReference>
<dbReference type="CDD" id="cd11386">
    <property type="entry name" value="MCP_signal"/>
    <property type="match status" value="1"/>
</dbReference>
<proteinExistence type="inferred from homology"/>
<feature type="transmembrane region" description="Helical" evidence="4">
    <location>
        <begin position="191"/>
        <end position="211"/>
    </location>
</feature>
<dbReference type="Pfam" id="PF00672">
    <property type="entry name" value="HAMP"/>
    <property type="match status" value="1"/>
</dbReference>
<feature type="domain" description="HAMP" evidence="6">
    <location>
        <begin position="213"/>
        <end position="265"/>
    </location>
</feature>
<dbReference type="InterPro" id="IPR004089">
    <property type="entry name" value="MCPsignal_dom"/>
</dbReference>
<organism evidence="7 8">
    <name type="scientific">Herminiimonas glaciei</name>
    <dbReference type="NCBI Taxonomy" id="523788"/>
    <lineage>
        <taxon>Bacteria</taxon>
        <taxon>Pseudomonadati</taxon>
        <taxon>Pseudomonadota</taxon>
        <taxon>Betaproteobacteria</taxon>
        <taxon>Burkholderiales</taxon>
        <taxon>Oxalobacteraceae</taxon>
        <taxon>Herminiimonas</taxon>
    </lineage>
</organism>
<keyword evidence="4" id="KW-1133">Transmembrane helix</keyword>
<evidence type="ECO:0000256" key="3">
    <source>
        <dbReference type="PROSITE-ProRule" id="PRU00284"/>
    </source>
</evidence>
<sequence>MKMIANFKIRQKLTLSFGIVFALLVAITVLSNIKLIQLNDSINLISKDRYPKTILANSVQIEVNKIALNLRDMMLSSDPARIKSLLNDAVASDKKMKQGLDQLKSIAQTEEDRHYINAAVSARDQYVPARDALLQLAQDGRTNEAKAYLEQVFMPLQVKYFIALDAMFDYQGSLMSTAGETASANSEQARWIINILAGITLLMAIVVGWWVSRSITRPLNIAITAARRVAQGDLGGPIFVKTTNEVGQLMAALKAMNDNLHHIVSQVRNGTDTIASASGEIARGNMDLSSRTEQQASSLEETASAMEELTSTVKENADHAQEANQLAASASDIARQGGSVVHQVIDTMAAINTSSKKIMDITGVIDSIAFQTNILALNAAVEAARAGEQGRGFAVVASEVRNLAQRSATAAREIKALIDDSVEKVDNGSKLVQQAGLTMDQVVTSVERVSGIIAAINNASQEQSAGIEQVGQAVVLIDEGTQQNAALVEQSAATAQSLRDQAEQLMQLVSIFKLERNTAATAASPAAPEKLRLVAASTPLVPLQKSGRIASLISN</sequence>
<evidence type="ECO:0000256" key="1">
    <source>
        <dbReference type="ARBA" id="ARBA00022481"/>
    </source>
</evidence>
<comment type="similarity">
    <text evidence="2">Belongs to the methyl-accepting chemotaxis (MCP) protein family.</text>
</comment>
<gene>
    <name evidence="7" type="ORF">ACFQPC_17975</name>
</gene>
<keyword evidence="1" id="KW-0488">Methylation</keyword>
<dbReference type="Gene3D" id="6.10.340.10">
    <property type="match status" value="1"/>
</dbReference>
<evidence type="ECO:0000256" key="4">
    <source>
        <dbReference type="SAM" id="Phobius"/>
    </source>
</evidence>
<reference evidence="8" key="1">
    <citation type="journal article" date="2019" name="Int. J. Syst. Evol. Microbiol.">
        <title>The Global Catalogue of Microorganisms (GCM) 10K type strain sequencing project: providing services to taxonomists for standard genome sequencing and annotation.</title>
        <authorList>
            <consortium name="The Broad Institute Genomics Platform"/>
            <consortium name="The Broad Institute Genome Sequencing Center for Infectious Disease"/>
            <person name="Wu L."/>
            <person name="Ma J."/>
        </authorList>
    </citation>
    <scope>NUCLEOTIDE SEQUENCE [LARGE SCALE GENOMIC DNA]</scope>
    <source>
        <strain evidence="8">KACC 12508</strain>
    </source>
</reference>
<name>A0ABW2IG26_9BURK</name>
<dbReference type="RefSeq" id="WP_382273209.1">
    <property type="nucleotide sequence ID" value="NZ_JBHTBU010000003.1"/>
</dbReference>
<keyword evidence="4" id="KW-0812">Transmembrane</keyword>
<dbReference type="Proteomes" id="UP001596542">
    <property type="component" value="Unassembled WGS sequence"/>
</dbReference>
<dbReference type="Gene3D" id="1.10.287.950">
    <property type="entry name" value="Methyl-accepting chemotaxis protein"/>
    <property type="match status" value="1"/>
</dbReference>
<dbReference type="InterPro" id="IPR047347">
    <property type="entry name" value="YvaQ-like_sensor"/>
</dbReference>
<dbReference type="InterPro" id="IPR051310">
    <property type="entry name" value="MCP_chemotaxis"/>
</dbReference>
<keyword evidence="4" id="KW-0472">Membrane</keyword>
<keyword evidence="8" id="KW-1185">Reference proteome</keyword>
<dbReference type="CDD" id="cd19411">
    <property type="entry name" value="MCP2201-like_sensor"/>
    <property type="match status" value="1"/>
</dbReference>
<dbReference type="Pfam" id="PF00015">
    <property type="entry name" value="MCPsignal"/>
    <property type="match status" value="1"/>
</dbReference>
<dbReference type="PRINTS" id="PR00260">
    <property type="entry name" value="CHEMTRNSDUCR"/>
</dbReference>
<evidence type="ECO:0000259" key="6">
    <source>
        <dbReference type="PROSITE" id="PS50885"/>
    </source>
</evidence>
<dbReference type="CDD" id="cd06225">
    <property type="entry name" value="HAMP"/>
    <property type="match status" value="1"/>
</dbReference>
<dbReference type="InterPro" id="IPR024478">
    <property type="entry name" value="HlyB_4HB_MCP"/>
</dbReference>
<evidence type="ECO:0000313" key="7">
    <source>
        <dbReference type="EMBL" id="MFC7289942.1"/>
    </source>
</evidence>
<comment type="caution">
    <text evidence="7">The sequence shown here is derived from an EMBL/GenBank/DDBJ whole genome shotgun (WGS) entry which is preliminary data.</text>
</comment>
<dbReference type="SMART" id="SM00304">
    <property type="entry name" value="HAMP"/>
    <property type="match status" value="1"/>
</dbReference>
<dbReference type="Pfam" id="PF12729">
    <property type="entry name" value="4HB_MCP_1"/>
    <property type="match status" value="1"/>
</dbReference>
<dbReference type="PANTHER" id="PTHR43531:SF14">
    <property type="entry name" value="METHYL-ACCEPTING CHEMOTAXIS PROTEIN I-RELATED"/>
    <property type="match status" value="1"/>
</dbReference>
<dbReference type="EMBL" id="JBHTBU010000003">
    <property type="protein sequence ID" value="MFC7289942.1"/>
    <property type="molecule type" value="Genomic_DNA"/>
</dbReference>
<dbReference type="InterPro" id="IPR004090">
    <property type="entry name" value="Chemotax_Me-accpt_rcpt"/>
</dbReference>